<dbReference type="EMBL" id="UZAU01000716">
    <property type="status" value="NOT_ANNOTATED_CDS"/>
    <property type="molecule type" value="Genomic_DNA"/>
</dbReference>
<evidence type="ECO:0000256" key="1">
    <source>
        <dbReference type="SAM" id="MobiDB-lite"/>
    </source>
</evidence>
<dbReference type="EnsemblPlants" id="evm.model.08.1737">
    <property type="protein sequence ID" value="cds.evm.model.08.1737"/>
    <property type="gene ID" value="evm.TU.08.1737"/>
</dbReference>
<sequence>MARTRATATTTVPPPSVVDADPAPPPSLPSEEHSNRTDDRPWTRNFKLSIGARNKTPFLDGSLPQPSPTDSLFTSWIRCNQMVMSWILHFISPEIKSNIMYLDTVAEMWTVLNNRFNQGNGPRIFELNELLTYLHQGDDSVSAYFTKLTAMWNEIHQLRPRIPCTCAAAAQNQKQINHDQVLQFLKGLNDSYHAIRDQILLIDPCPSLNNVFSMCVEHGSGRKTTIGTKKSIIINSSSKGHHMTMDDPSLKVFFTPKDLKIQNTFPIYFPAKNLSHSPRFLTREESDSIPFSSSKLPFLLDFFSFPKESPQAKAIEYTLKQCELEPIQGETRFCVSTLESMLDFTSNLFGPGVRFRVLTTTPLKNTSTQLQNYTISGEPKEVFAPIMLGCHTMPYPYAVFYCHSPGKESENKVFQVSLEGANGERVEAVAICHMDTSRWDRDHLSFRVLGIEPRSSPVCHFFPWDNLVWVPLTSST</sequence>
<dbReference type="SMART" id="SM01045">
    <property type="entry name" value="BURP"/>
    <property type="match status" value="1"/>
</dbReference>
<organism evidence="3 4">
    <name type="scientific">Cannabis sativa</name>
    <name type="common">Hemp</name>
    <name type="synonym">Marijuana</name>
    <dbReference type="NCBI Taxonomy" id="3483"/>
    <lineage>
        <taxon>Eukaryota</taxon>
        <taxon>Viridiplantae</taxon>
        <taxon>Streptophyta</taxon>
        <taxon>Embryophyta</taxon>
        <taxon>Tracheophyta</taxon>
        <taxon>Spermatophyta</taxon>
        <taxon>Magnoliopsida</taxon>
        <taxon>eudicotyledons</taxon>
        <taxon>Gunneridae</taxon>
        <taxon>Pentapetalae</taxon>
        <taxon>rosids</taxon>
        <taxon>fabids</taxon>
        <taxon>Rosales</taxon>
        <taxon>Cannabaceae</taxon>
        <taxon>Cannabis</taxon>
    </lineage>
</organism>
<evidence type="ECO:0000259" key="2">
    <source>
        <dbReference type="PROSITE" id="PS51277"/>
    </source>
</evidence>
<feature type="domain" description="BURP" evidence="2">
    <location>
        <begin position="253"/>
        <end position="472"/>
    </location>
</feature>
<keyword evidence="4" id="KW-1185">Reference proteome</keyword>
<dbReference type="PANTHER" id="PTHR31236:SF41">
    <property type="entry name" value="BURP DOMAIN PROTEIN USPL1"/>
    <property type="match status" value="1"/>
</dbReference>
<dbReference type="PANTHER" id="PTHR31236">
    <property type="entry name" value="BURP DOMAIN PROTEIN USPL1-LIKE"/>
    <property type="match status" value="1"/>
</dbReference>
<dbReference type="PROSITE" id="PS51277">
    <property type="entry name" value="BURP"/>
    <property type="match status" value="1"/>
</dbReference>
<reference evidence="3" key="1">
    <citation type="submission" date="2018-11" db="EMBL/GenBank/DDBJ databases">
        <authorList>
            <person name="Grassa J C."/>
        </authorList>
    </citation>
    <scope>NUCLEOTIDE SEQUENCE [LARGE SCALE GENOMIC DNA]</scope>
</reference>
<dbReference type="Proteomes" id="UP000596661">
    <property type="component" value="Chromosome 8"/>
</dbReference>
<protein>
    <recommendedName>
        <fullName evidence="2">BURP domain-containing protein</fullName>
    </recommendedName>
</protein>
<feature type="compositionally biased region" description="Basic and acidic residues" evidence="1">
    <location>
        <begin position="30"/>
        <end position="42"/>
    </location>
</feature>
<feature type="compositionally biased region" description="Pro residues" evidence="1">
    <location>
        <begin position="12"/>
        <end position="28"/>
    </location>
</feature>
<proteinExistence type="predicted"/>
<feature type="region of interest" description="Disordered" evidence="1">
    <location>
        <begin position="1"/>
        <end position="42"/>
    </location>
</feature>
<name>A0A803Q9M5_CANSA</name>
<accession>A0A803Q9M5</accession>
<dbReference type="InterPro" id="IPR044816">
    <property type="entry name" value="BURP"/>
</dbReference>
<reference evidence="3" key="2">
    <citation type="submission" date="2021-03" db="UniProtKB">
        <authorList>
            <consortium name="EnsemblPlants"/>
        </authorList>
    </citation>
    <scope>IDENTIFICATION</scope>
</reference>
<dbReference type="Gramene" id="evm.model.08.1737">
    <property type="protein sequence ID" value="cds.evm.model.08.1737"/>
    <property type="gene ID" value="evm.TU.08.1737"/>
</dbReference>
<dbReference type="InterPro" id="IPR004873">
    <property type="entry name" value="BURP_dom"/>
</dbReference>
<feature type="compositionally biased region" description="Low complexity" evidence="1">
    <location>
        <begin position="1"/>
        <end position="11"/>
    </location>
</feature>
<dbReference type="Pfam" id="PF03181">
    <property type="entry name" value="BURP"/>
    <property type="match status" value="1"/>
</dbReference>
<evidence type="ECO:0000313" key="4">
    <source>
        <dbReference type="Proteomes" id="UP000596661"/>
    </source>
</evidence>
<evidence type="ECO:0000313" key="3">
    <source>
        <dbReference type="EnsemblPlants" id="cds.evm.model.08.1737"/>
    </source>
</evidence>
<dbReference type="AlphaFoldDB" id="A0A803Q9M5"/>